<evidence type="ECO:0000256" key="1">
    <source>
        <dbReference type="SAM" id="MobiDB-lite"/>
    </source>
</evidence>
<dbReference type="Proteomes" id="UP001140560">
    <property type="component" value="Unassembled WGS sequence"/>
</dbReference>
<dbReference type="AlphaFoldDB" id="A0A9W8YC67"/>
<feature type="region of interest" description="Disordered" evidence="1">
    <location>
        <begin position="1"/>
        <end position="35"/>
    </location>
</feature>
<comment type="caution">
    <text evidence="2">The sequence shown here is derived from an EMBL/GenBank/DDBJ whole genome shotgun (WGS) entry which is preliminary data.</text>
</comment>
<gene>
    <name evidence="2" type="primary">BNI4_2</name>
    <name evidence="2" type="ORF">N0V83_003636</name>
</gene>
<keyword evidence="3" id="KW-1185">Reference proteome</keyword>
<protein>
    <submittedName>
        <fullName evidence="2">Bud neck involved protein</fullName>
    </submittedName>
</protein>
<feature type="compositionally biased region" description="Pro residues" evidence="1">
    <location>
        <begin position="1"/>
        <end position="11"/>
    </location>
</feature>
<organism evidence="2 3">
    <name type="scientific">Neocucurbitaria cava</name>
    <dbReference type="NCBI Taxonomy" id="798079"/>
    <lineage>
        <taxon>Eukaryota</taxon>
        <taxon>Fungi</taxon>
        <taxon>Dikarya</taxon>
        <taxon>Ascomycota</taxon>
        <taxon>Pezizomycotina</taxon>
        <taxon>Dothideomycetes</taxon>
        <taxon>Pleosporomycetidae</taxon>
        <taxon>Pleosporales</taxon>
        <taxon>Pleosporineae</taxon>
        <taxon>Cucurbitariaceae</taxon>
        <taxon>Neocucurbitaria</taxon>
    </lineage>
</organism>
<evidence type="ECO:0000313" key="3">
    <source>
        <dbReference type="Proteomes" id="UP001140560"/>
    </source>
</evidence>
<accession>A0A9W8YC67</accession>
<feature type="compositionally biased region" description="Polar residues" evidence="1">
    <location>
        <begin position="16"/>
        <end position="26"/>
    </location>
</feature>
<dbReference type="EMBL" id="JAPEUY010000005">
    <property type="protein sequence ID" value="KAJ4373342.1"/>
    <property type="molecule type" value="Genomic_DNA"/>
</dbReference>
<reference evidence="2" key="1">
    <citation type="submission" date="2022-10" db="EMBL/GenBank/DDBJ databases">
        <title>Tapping the CABI collections for fungal endophytes: first genome assemblies for Collariella, Neodidymelliopsis, Ascochyta clinopodiicola, Didymella pomorum, Didymosphaeria variabile, Neocosmospora piperis and Neocucurbitaria cava.</title>
        <authorList>
            <person name="Hill R."/>
        </authorList>
    </citation>
    <scope>NUCLEOTIDE SEQUENCE</scope>
    <source>
        <strain evidence="2">IMI 356814</strain>
    </source>
</reference>
<dbReference type="OrthoDB" id="5563016at2759"/>
<evidence type="ECO:0000313" key="2">
    <source>
        <dbReference type="EMBL" id="KAJ4373342.1"/>
    </source>
</evidence>
<proteinExistence type="predicted"/>
<name>A0A9W8YC67_9PLEO</name>
<sequence length="84" mass="9290">MASSDMPPPVRPGHNRASSVDDTQIPHSGGIDAAKRYRRRSFNGLEENNLTSNMASLQSGIEYPAKRYEARFSSIEPTIIESQP</sequence>